<dbReference type="GO" id="GO:0005524">
    <property type="term" value="F:ATP binding"/>
    <property type="evidence" value="ECO:0007669"/>
    <property type="project" value="UniProtKB-KW"/>
</dbReference>
<dbReference type="PROSITE" id="PS50043">
    <property type="entry name" value="HTH_LUXR_2"/>
    <property type="match status" value="1"/>
</dbReference>
<dbReference type="GO" id="GO:0006355">
    <property type="term" value="P:regulation of DNA-templated transcription"/>
    <property type="evidence" value="ECO:0007669"/>
    <property type="project" value="InterPro"/>
</dbReference>
<dbReference type="PANTHER" id="PTHR16305">
    <property type="entry name" value="TESTICULAR SOLUBLE ADENYLYL CYCLASE"/>
    <property type="match status" value="1"/>
</dbReference>
<dbReference type="RefSeq" id="WP_213009328.1">
    <property type="nucleotide sequence ID" value="NZ_BOQN01000067.1"/>
</dbReference>
<reference evidence="4 5" key="1">
    <citation type="submission" date="2021-03" db="EMBL/GenBank/DDBJ databases">
        <title>Whole genome shotgun sequence of Actinoplanes toevensis NBRC 105298.</title>
        <authorList>
            <person name="Komaki H."/>
            <person name="Tamura T."/>
        </authorList>
    </citation>
    <scope>NUCLEOTIDE SEQUENCE [LARGE SCALE GENOMIC DNA]</scope>
    <source>
        <strain evidence="4 5">NBRC 105298</strain>
    </source>
</reference>
<keyword evidence="1" id="KW-0547">Nucleotide-binding</keyword>
<dbReference type="CDD" id="cd06170">
    <property type="entry name" value="LuxR_C_like"/>
    <property type="match status" value="1"/>
</dbReference>
<dbReference type="InterPro" id="IPR000792">
    <property type="entry name" value="Tscrpt_reg_LuxR_C"/>
</dbReference>
<sequence>MYRWNDDREWPLVGRDDELEACAGLLSGVRPGLVFRGPLGAGKSRLAAECLSRAAAAGFRTTRVTCSEAAQTVPFGAIAHLLPPDVGLADPVTAFHRVADTFAVRAGEPGRVLMIDDLHLMDGASAVLLRQLADTGVARYVATLRGGAPACAATSALCGSDAVRHVDLQPLTRDDVAELLHRVLGGPAGQRTVHEFFTASGGNALFLHELVVNALRRQMFRSDGRMWEVSEYELCGTARLRDIVRRLLASANRPLVEMVALCAPVSLADAEHVAPLPELIDVEAAGLLRVDRDGRRTMLSFAHPLYAETARADIPVLRHRAVLLEAVAQIESYGGRRREDALRIASYRLAATGTADPALLRRAATIARQAHDYPHAIRLLRAVPEAGRTLTDTLLVADSLVQMGSAELAEEALTTASAQAATDEDRVRVTLIRTRDLFWRGHSAAGALELSRRTQAGLASEDLRAVLDLNEGGLQFALGNAAEAVRLLDVGDPGSIDPAGMPLWLLAAGPTPDALVAVGRTADAVEWARRAYEANLRNADHALLPHAATHLTSLGSAQAEAGDLVAAREALRRAFTELLDAGAGLPRAWAAIALGRTELLAGQLGAAQQWYREAASLTRGLGYRRAYAIATAGLAAVAGQQGKALPDATAEVWPVDVDGRVGRAWTLAASGALTEARALLTRAVTVAREFGAVTDELYLLTEIARLGGAADVSARAETLAAACDGRLAAARVAFITALAANDPHRLLDAAALLRETGAELVAAESANCAALAFAADGEARRAAAATALARHDGAATPLLAVRDTIVPLTGREREIALRAASGASSRDIARSLTLSVRTVDNHLTRAYTKLGVAGRRELAQAMNVSQ</sequence>
<dbReference type="Gene3D" id="1.10.10.10">
    <property type="entry name" value="Winged helix-like DNA-binding domain superfamily/Winged helix DNA-binding domain"/>
    <property type="match status" value="1"/>
</dbReference>
<dbReference type="InterPro" id="IPR016032">
    <property type="entry name" value="Sig_transdc_resp-reg_C-effctor"/>
</dbReference>
<dbReference type="SUPFAM" id="SSF48452">
    <property type="entry name" value="TPR-like"/>
    <property type="match status" value="1"/>
</dbReference>
<dbReference type="SMART" id="SM00421">
    <property type="entry name" value="HTH_LUXR"/>
    <property type="match status" value="1"/>
</dbReference>
<dbReference type="SUPFAM" id="SSF52540">
    <property type="entry name" value="P-loop containing nucleoside triphosphate hydrolases"/>
    <property type="match status" value="1"/>
</dbReference>
<name>A0A919TES4_9ACTN</name>
<dbReference type="SUPFAM" id="SSF46894">
    <property type="entry name" value="C-terminal effector domain of the bipartite response regulators"/>
    <property type="match status" value="1"/>
</dbReference>
<keyword evidence="5" id="KW-1185">Reference proteome</keyword>
<dbReference type="Gene3D" id="1.25.40.10">
    <property type="entry name" value="Tetratricopeptide repeat domain"/>
    <property type="match status" value="1"/>
</dbReference>
<dbReference type="GO" id="GO:0003677">
    <property type="term" value="F:DNA binding"/>
    <property type="evidence" value="ECO:0007669"/>
    <property type="project" value="InterPro"/>
</dbReference>
<dbReference type="InterPro" id="IPR041664">
    <property type="entry name" value="AAA_16"/>
</dbReference>
<dbReference type="PANTHER" id="PTHR16305:SF35">
    <property type="entry name" value="TRANSCRIPTIONAL ACTIVATOR DOMAIN"/>
    <property type="match status" value="1"/>
</dbReference>
<protein>
    <submittedName>
        <fullName evidence="4">LuxR family transcriptional regulator</fullName>
    </submittedName>
</protein>
<proteinExistence type="predicted"/>
<dbReference type="Proteomes" id="UP000677082">
    <property type="component" value="Unassembled WGS sequence"/>
</dbReference>
<dbReference type="InterPro" id="IPR027417">
    <property type="entry name" value="P-loop_NTPase"/>
</dbReference>
<gene>
    <name evidence="4" type="ORF">Ato02nite_053040</name>
</gene>
<comment type="caution">
    <text evidence="4">The sequence shown here is derived from an EMBL/GenBank/DDBJ whole genome shotgun (WGS) entry which is preliminary data.</text>
</comment>
<evidence type="ECO:0000256" key="2">
    <source>
        <dbReference type="ARBA" id="ARBA00022840"/>
    </source>
</evidence>
<evidence type="ECO:0000313" key="4">
    <source>
        <dbReference type="EMBL" id="GIM93511.1"/>
    </source>
</evidence>
<dbReference type="GO" id="GO:0005737">
    <property type="term" value="C:cytoplasm"/>
    <property type="evidence" value="ECO:0007669"/>
    <property type="project" value="TreeGrafter"/>
</dbReference>
<dbReference type="PROSITE" id="PS00622">
    <property type="entry name" value="HTH_LUXR_1"/>
    <property type="match status" value="1"/>
</dbReference>
<feature type="domain" description="HTH luxR-type" evidence="3">
    <location>
        <begin position="801"/>
        <end position="866"/>
    </location>
</feature>
<dbReference type="Pfam" id="PF13191">
    <property type="entry name" value="AAA_16"/>
    <property type="match status" value="1"/>
</dbReference>
<dbReference type="GO" id="GO:0004016">
    <property type="term" value="F:adenylate cyclase activity"/>
    <property type="evidence" value="ECO:0007669"/>
    <property type="project" value="TreeGrafter"/>
</dbReference>
<dbReference type="AlphaFoldDB" id="A0A919TES4"/>
<dbReference type="EMBL" id="BOQN01000067">
    <property type="protein sequence ID" value="GIM93511.1"/>
    <property type="molecule type" value="Genomic_DNA"/>
</dbReference>
<dbReference type="Pfam" id="PF00196">
    <property type="entry name" value="GerE"/>
    <property type="match status" value="1"/>
</dbReference>
<accession>A0A919TES4</accession>
<evidence type="ECO:0000259" key="3">
    <source>
        <dbReference type="PROSITE" id="PS50043"/>
    </source>
</evidence>
<dbReference type="PRINTS" id="PR00038">
    <property type="entry name" value="HTHLUXR"/>
</dbReference>
<organism evidence="4 5">
    <name type="scientific">Paractinoplanes toevensis</name>
    <dbReference type="NCBI Taxonomy" id="571911"/>
    <lineage>
        <taxon>Bacteria</taxon>
        <taxon>Bacillati</taxon>
        <taxon>Actinomycetota</taxon>
        <taxon>Actinomycetes</taxon>
        <taxon>Micromonosporales</taxon>
        <taxon>Micromonosporaceae</taxon>
        <taxon>Paractinoplanes</taxon>
    </lineage>
</organism>
<dbReference type="InterPro" id="IPR011990">
    <property type="entry name" value="TPR-like_helical_dom_sf"/>
</dbReference>
<evidence type="ECO:0000256" key="1">
    <source>
        <dbReference type="ARBA" id="ARBA00022741"/>
    </source>
</evidence>
<keyword evidence="2" id="KW-0067">ATP-binding</keyword>
<evidence type="ECO:0000313" key="5">
    <source>
        <dbReference type="Proteomes" id="UP000677082"/>
    </source>
</evidence>
<dbReference type="InterPro" id="IPR036388">
    <property type="entry name" value="WH-like_DNA-bd_sf"/>
</dbReference>